<proteinExistence type="predicted"/>
<organism evidence="1 2">
    <name type="scientific">Micavibrio aeruginosavorus (strain ARL-13)</name>
    <dbReference type="NCBI Taxonomy" id="856793"/>
    <lineage>
        <taxon>Bacteria</taxon>
        <taxon>Pseudomonadati</taxon>
        <taxon>Bdellovibrionota</taxon>
        <taxon>Bdellovibrionia</taxon>
        <taxon>Bdellovibrionales</taxon>
        <taxon>Pseudobdellovibrionaceae</taxon>
        <taxon>Micavibrio</taxon>
    </lineage>
</organism>
<dbReference type="CDD" id="cd24066">
    <property type="entry name" value="ASKHA_NBD_ROK_EcFRK-like"/>
    <property type="match status" value="1"/>
</dbReference>
<dbReference type="GO" id="GO:0004396">
    <property type="term" value="F:hexokinase activity"/>
    <property type="evidence" value="ECO:0007669"/>
    <property type="project" value="TreeGrafter"/>
</dbReference>
<dbReference type="KEGG" id="mai:MICA_1966"/>
<protein>
    <submittedName>
        <fullName evidence="1">ROK family protein</fullName>
    </submittedName>
</protein>
<evidence type="ECO:0000313" key="1">
    <source>
        <dbReference type="EMBL" id="AEP10275.1"/>
    </source>
</evidence>
<dbReference type="Pfam" id="PF00480">
    <property type="entry name" value="ROK"/>
    <property type="match status" value="1"/>
</dbReference>
<dbReference type="PANTHER" id="PTHR18964">
    <property type="entry name" value="ROK (REPRESSOR, ORF, KINASE) FAMILY"/>
    <property type="match status" value="1"/>
</dbReference>
<dbReference type="PROSITE" id="PS01125">
    <property type="entry name" value="ROK"/>
    <property type="match status" value="1"/>
</dbReference>
<dbReference type="STRING" id="856793.MICA_1966"/>
<dbReference type="OrthoDB" id="9810372at2"/>
<dbReference type="EMBL" id="CP002382">
    <property type="protein sequence ID" value="AEP10275.1"/>
    <property type="molecule type" value="Genomic_DNA"/>
</dbReference>
<dbReference type="RefSeq" id="WP_014103498.1">
    <property type="nucleotide sequence ID" value="NC_016026.1"/>
</dbReference>
<dbReference type="InterPro" id="IPR043129">
    <property type="entry name" value="ATPase_NBD"/>
</dbReference>
<dbReference type="InterPro" id="IPR000600">
    <property type="entry name" value="ROK"/>
</dbReference>
<accession>G2KNN0</accession>
<dbReference type="HOGENOM" id="CLU_036604_0_3_5"/>
<name>G2KNN0_MICAA</name>
<sequence>MRIGIDLGGTKTEIICLDKNNGKELYRQRVPTQKGSYESTITTIRSLVEQAEATLGQTGTVGVGIPGTVSRDTGLVKNANSTWLIGKPLDKDLSDALGRPIRTENDANCLAVSEATDGAGAGKSVVFAVIIGTGCGAGIAVDGRAVPGINGIGGEWGHNPLPYPTVYNPDAQSLYSAFESAPGVTDTLHTYFTDDVKLSEYPGPLCYCGRRGCLETWISGTGFKNDYHRVTGEAISTHDIIAASKAGEAKAVAALHRYADRVARGLAGVINILDPDIVVLGGGMSNVDALYDLLPKIWGRYIFSDHVNTALAPARHGDSSGVRGAAWLWSRDEAA</sequence>
<dbReference type="Gene3D" id="3.30.420.40">
    <property type="match status" value="2"/>
</dbReference>
<dbReference type="PANTHER" id="PTHR18964:SF174">
    <property type="entry name" value="D-ALLOSE KINASE-RELATED"/>
    <property type="match status" value="1"/>
</dbReference>
<gene>
    <name evidence="1" type="ordered locus">MICA_1966</name>
</gene>
<dbReference type="SUPFAM" id="SSF53067">
    <property type="entry name" value="Actin-like ATPase domain"/>
    <property type="match status" value="1"/>
</dbReference>
<dbReference type="eggNOG" id="COG1940">
    <property type="taxonomic scope" value="Bacteria"/>
</dbReference>
<reference evidence="1 2" key="1">
    <citation type="journal article" date="2011" name="BMC Genomics">
        <title>Genomic insights into an obligate epibiotic bacterial predator: Micavibrio aeruginosavorus ARL-13.</title>
        <authorList>
            <person name="Wang Z."/>
            <person name="Kadouri D."/>
            <person name="Wu M."/>
        </authorList>
    </citation>
    <scope>NUCLEOTIDE SEQUENCE [LARGE SCALE GENOMIC DNA]</scope>
    <source>
        <strain evidence="1 2">ARL-13</strain>
    </source>
</reference>
<dbReference type="AlphaFoldDB" id="G2KNN0"/>
<dbReference type="InterPro" id="IPR049874">
    <property type="entry name" value="ROK_cs"/>
</dbReference>
<dbReference type="Proteomes" id="UP000009286">
    <property type="component" value="Chromosome"/>
</dbReference>
<keyword evidence="2" id="KW-1185">Reference proteome</keyword>
<evidence type="ECO:0000313" key="2">
    <source>
        <dbReference type="Proteomes" id="UP000009286"/>
    </source>
</evidence>